<accession>A0ACA9R9X8</accession>
<feature type="non-terminal residue" evidence="1">
    <location>
        <position position="1"/>
    </location>
</feature>
<name>A0ACA9R9X8_9GLOM</name>
<dbReference type="Proteomes" id="UP000789920">
    <property type="component" value="Unassembled WGS sequence"/>
</dbReference>
<comment type="caution">
    <text evidence="1">The sequence shown here is derived from an EMBL/GenBank/DDBJ whole genome shotgun (WGS) entry which is preliminary data.</text>
</comment>
<sequence>RLRIVCVRFTLQRLPRRSPLNTHLQHYFHGAQDTGANSTQGIDHRHDRS</sequence>
<evidence type="ECO:0000313" key="1">
    <source>
        <dbReference type="EMBL" id="CAG8782512.1"/>
    </source>
</evidence>
<organism evidence="1 2">
    <name type="scientific">Racocetra persica</name>
    <dbReference type="NCBI Taxonomy" id="160502"/>
    <lineage>
        <taxon>Eukaryota</taxon>
        <taxon>Fungi</taxon>
        <taxon>Fungi incertae sedis</taxon>
        <taxon>Mucoromycota</taxon>
        <taxon>Glomeromycotina</taxon>
        <taxon>Glomeromycetes</taxon>
        <taxon>Diversisporales</taxon>
        <taxon>Gigasporaceae</taxon>
        <taxon>Racocetra</taxon>
    </lineage>
</organism>
<evidence type="ECO:0000313" key="2">
    <source>
        <dbReference type="Proteomes" id="UP000789920"/>
    </source>
</evidence>
<reference evidence="1" key="1">
    <citation type="submission" date="2021-06" db="EMBL/GenBank/DDBJ databases">
        <authorList>
            <person name="Kallberg Y."/>
            <person name="Tangrot J."/>
            <person name="Rosling A."/>
        </authorList>
    </citation>
    <scope>NUCLEOTIDE SEQUENCE</scope>
    <source>
        <strain evidence="1">MA461A</strain>
    </source>
</reference>
<keyword evidence="2" id="KW-1185">Reference proteome</keyword>
<gene>
    <name evidence="1" type="ORF">RPERSI_LOCUS17807</name>
</gene>
<dbReference type="EMBL" id="CAJVQC010046122">
    <property type="protein sequence ID" value="CAG8782512.1"/>
    <property type="molecule type" value="Genomic_DNA"/>
</dbReference>
<protein>
    <submittedName>
        <fullName evidence="1">21831_t:CDS:1</fullName>
    </submittedName>
</protein>
<proteinExistence type="predicted"/>